<evidence type="ECO:0000256" key="3">
    <source>
        <dbReference type="ARBA" id="ARBA00022771"/>
    </source>
</evidence>
<reference evidence="7" key="1">
    <citation type="journal article" date="2014" name="BMC Genomics">
        <title>Genome characteristics reveal the impact of lichenization on lichen-forming fungus Endocarpon pusillum Hedwig (Verrucariales, Ascomycota).</title>
        <authorList>
            <person name="Wang Y.-Y."/>
            <person name="Liu B."/>
            <person name="Zhang X.-Y."/>
            <person name="Zhou Q.-M."/>
            <person name="Zhang T."/>
            <person name="Li H."/>
            <person name="Yu Y.-F."/>
            <person name="Zhang X.-L."/>
            <person name="Hao X.-Y."/>
            <person name="Wang M."/>
            <person name="Wang L."/>
            <person name="Wei J.-C."/>
        </authorList>
    </citation>
    <scope>NUCLEOTIDE SEQUENCE [LARGE SCALE GENOMIC DNA]</scope>
    <source>
        <strain evidence="7">Z07020 / HMAS-L-300199</strain>
    </source>
</reference>
<evidence type="ECO:0000256" key="4">
    <source>
        <dbReference type="ARBA" id="ARBA00022833"/>
    </source>
</evidence>
<dbReference type="OrthoDB" id="2976890at2759"/>
<dbReference type="SUPFAM" id="SSF53098">
    <property type="entry name" value="Ribonuclease H-like"/>
    <property type="match status" value="1"/>
</dbReference>
<keyword evidence="2" id="KW-0479">Metal-binding</keyword>
<keyword evidence="7" id="KW-1185">Reference proteome</keyword>
<gene>
    <name evidence="6" type="ORF">EPUS_04241</name>
</gene>
<evidence type="ECO:0000256" key="5">
    <source>
        <dbReference type="ARBA" id="ARBA00023242"/>
    </source>
</evidence>
<keyword evidence="5" id="KW-0539">Nucleus</keyword>
<evidence type="ECO:0000256" key="2">
    <source>
        <dbReference type="ARBA" id="ARBA00022723"/>
    </source>
</evidence>
<dbReference type="InterPro" id="IPR012337">
    <property type="entry name" value="RNaseH-like_sf"/>
</dbReference>
<dbReference type="InterPro" id="IPR052035">
    <property type="entry name" value="ZnF_BED_domain_contain"/>
</dbReference>
<keyword evidence="3" id="KW-0863">Zinc-finger</keyword>
<dbReference type="GO" id="GO:0005634">
    <property type="term" value="C:nucleus"/>
    <property type="evidence" value="ECO:0007669"/>
    <property type="project" value="UniProtKB-SubCell"/>
</dbReference>
<dbReference type="RefSeq" id="XP_007801528.1">
    <property type="nucleotide sequence ID" value="XM_007803337.1"/>
</dbReference>
<dbReference type="PANTHER" id="PTHR46481">
    <property type="entry name" value="ZINC FINGER BED DOMAIN-CONTAINING PROTEIN 4"/>
    <property type="match status" value="1"/>
</dbReference>
<dbReference type="EMBL" id="KE721034">
    <property type="protein sequence ID" value="ERF72806.1"/>
    <property type="molecule type" value="Genomic_DNA"/>
</dbReference>
<sequence>MLRKSRGKIYISFDIWTSPNGYALVGIVSHFVDDDYQVRAILLGIREVYGEHSGENVGQTVVDVIREFQTESELGAFVLDNAGNNDTAVRYILNELELHVTHEEEHCRLRCLGHIINLAAQDFIFGQNSEKWLREHAAIEDSADIEDLQRSWVSQGIIGHIQNLISLIRSSP</sequence>
<dbReference type="Proteomes" id="UP000019373">
    <property type="component" value="Unassembled WGS sequence"/>
</dbReference>
<protein>
    <submittedName>
        <fullName evidence="6">Uncharacterized protein</fullName>
    </submittedName>
</protein>
<evidence type="ECO:0000313" key="7">
    <source>
        <dbReference type="Proteomes" id="UP000019373"/>
    </source>
</evidence>
<proteinExistence type="predicted"/>
<dbReference type="AlphaFoldDB" id="U1GLN1"/>
<dbReference type="GeneID" id="19239272"/>
<organism evidence="6 7">
    <name type="scientific">Endocarpon pusillum (strain Z07020 / HMAS-L-300199)</name>
    <name type="common">Lichen-forming fungus</name>
    <dbReference type="NCBI Taxonomy" id="1263415"/>
    <lineage>
        <taxon>Eukaryota</taxon>
        <taxon>Fungi</taxon>
        <taxon>Dikarya</taxon>
        <taxon>Ascomycota</taxon>
        <taxon>Pezizomycotina</taxon>
        <taxon>Eurotiomycetes</taxon>
        <taxon>Chaetothyriomycetidae</taxon>
        <taxon>Verrucariales</taxon>
        <taxon>Verrucariaceae</taxon>
        <taxon>Endocarpon</taxon>
    </lineage>
</organism>
<comment type="subcellular location">
    <subcellularLocation>
        <location evidence="1">Nucleus</location>
    </subcellularLocation>
</comment>
<name>U1GLN1_ENDPU</name>
<dbReference type="eggNOG" id="KOG1121">
    <property type="taxonomic scope" value="Eukaryota"/>
</dbReference>
<dbReference type="PANTHER" id="PTHR46481:SF10">
    <property type="entry name" value="ZINC FINGER BED DOMAIN-CONTAINING PROTEIN 39"/>
    <property type="match status" value="1"/>
</dbReference>
<evidence type="ECO:0000256" key="1">
    <source>
        <dbReference type="ARBA" id="ARBA00004123"/>
    </source>
</evidence>
<dbReference type="OMA" id="THEEEHC"/>
<dbReference type="GO" id="GO:0008270">
    <property type="term" value="F:zinc ion binding"/>
    <property type="evidence" value="ECO:0007669"/>
    <property type="project" value="UniProtKB-KW"/>
</dbReference>
<dbReference type="HOGENOM" id="CLU_009123_10_3_1"/>
<accession>U1GLN1</accession>
<keyword evidence="4" id="KW-0862">Zinc</keyword>
<evidence type="ECO:0000313" key="6">
    <source>
        <dbReference type="EMBL" id="ERF72806.1"/>
    </source>
</evidence>